<sequence length="308" mass="35018">MNVIHTGEKSPWSDLLLLFGMAILFTVLLQLFILIISFALGQDVTALLSGANRPDGETSFLHYMTLASGSVGSFLLPAYFLQLRRPQYTFFPSNNVRNVLLYLFPLVFLSVSTPLMSLLAEWNMQMKLPEAFDSVEGWMRTQEDAMGELTAHTVMVTTWDKLVLNIIVIAVLPAIGEEFFFRGSLQHIFQRVLKNHHATIWIVGTIFSAIHFQFYGFFPRLFLGVVFGYTVWWTGNIWSAVLAHFVNNASVVLLAFHYARQGKAYSDLTKTDSYAIIMYLGSFVFSIIIALVFYQYAKKKKLYGKRLG</sequence>
<keyword evidence="4" id="KW-1185">Reference proteome</keyword>
<evidence type="ECO:0000256" key="1">
    <source>
        <dbReference type="SAM" id="Phobius"/>
    </source>
</evidence>
<feature type="domain" description="CAAX prenyl protease 2/Lysostaphin resistance protein A-like" evidence="2">
    <location>
        <begin position="161"/>
        <end position="249"/>
    </location>
</feature>
<dbReference type="OrthoDB" id="1523022at2"/>
<dbReference type="RefSeq" id="WP_133639848.1">
    <property type="nucleotide sequence ID" value="NZ_SNZV01000003.1"/>
</dbReference>
<keyword evidence="1" id="KW-0472">Membrane</keyword>
<feature type="transmembrane region" description="Helical" evidence="1">
    <location>
        <begin position="276"/>
        <end position="297"/>
    </location>
</feature>
<evidence type="ECO:0000313" key="4">
    <source>
        <dbReference type="Proteomes" id="UP000294752"/>
    </source>
</evidence>
<dbReference type="Proteomes" id="UP000294752">
    <property type="component" value="Unassembled WGS sequence"/>
</dbReference>
<dbReference type="AlphaFoldDB" id="A0A4R7D235"/>
<dbReference type="PANTHER" id="PTHR43592">
    <property type="entry name" value="CAAX AMINO TERMINAL PROTEASE"/>
    <property type="match status" value="1"/>
</dbReference>
<keyword evidence="1" id="KW-0812">Transmembrane</keyword>
<evidence type="ECO:0000259" key="2">
    <source>
        <dbReference type="Pfam" id="PF02517"/>
    </source>
</evidence>
<dbReference type="GO" id="GO:0004175">
    <property type="term" value="F:endopeptidase activity"/>
    <property type="evidence" value="ECO:0007669"/>
    <property type="project" value="UniProtKB-ARBA"/>
</dbReference>
<organism evidence="3 4">
    <name type="scientific">Sphingobacterium paludis</name>
    <dbReference type="NCBI Taxonomy" id="1476465"/>
    <lineage>
        <taxon>Bacteria</taxon>
        <taxon>Pseudomonadati</taxon>
        <taxon>Bacteroidota</taxon>
        <taxon>Sphingobacteriia</taxon>
        <taxon>Sphingobacteriales</taxon>
        <taxon>Sphingobacteriaceae</taxon>
        <taxon>Sphingobacterium</taxon>
    </lineage>
</organism>
<comment type="caution">
    <text evidence="3">The sequence shown here is derived from an EMBL/GenBank/DDBJ whole genome shotgun (WGS) entry which is preliminary data.</text>
</comment>
<evidence type="ECO:0000313" key="3">
    <source>
        <dbReference type="EMBL" id="TDS14820.1"/>
    </source>
</evidence>
<feature type="transmembrane region" description="Helical" evidence="1">
    <location>
        <begin position="162"/>
        <end position="180"/>
    </location>
</feature>
<proteinExistence type="predicted"/>
<gene>
    <name evidence="3" type="ORF">B0I21_103320</name>
</gene>
<dbReference type="PANTHER" id="PTHR43592:SF15">
    <property type="entry name" value="CAAX AMINO TERMINAL PROTEASE FAMILY PROTEIN"/>
    <property type="match status" value="1"/>
</dbReference>
<feature type="transmembrane region" description="Helical" evidence="1">
    <location>
        <begin position="60"/>
        <end position="80"/>
    </location>
</feature>
<dbReference type="Pfam" id="PF02517">
    <property type="entry name" value="Rce1-like"/>
    <property type="match status" value="1"/>
</dbReference>
<dbReference type="EMBL" id="SNZV01000003">
    <property type="protein sequence ID" value="TDS14820.1"/>
    <property type="molecule type" value="Genomic_DNA"/>
</dbReference>
<feature type="transmembrane region" description="Helical" evidence="1">
    <location>
        <begin position="15"/>
        <end position="40"/>
    </location>
</feature>
<feature type="transmembrane region" description="Helical" evidence="1">
    <location>
        <begin position="200"/>
        <end position="217"/>
    </location>
</feature>
<accession>A0A4R7D235</accession>
<feature type="transmembrane region" description="Helical" evidence="1">
    <location>
        <begin position="100"/>
        <end position="120"/>
    </location>
</feature>
<dbReference type="GO" id="GO:0080120">
    <property type="term" value="P:CAAX-box protein maturation"/>
    <property type="evidence" value="ECO:0007669"/>
    <property type="project" value="UniProtKB-ARBA"/>
</dbReference>
<keyword evidence="1" id="KW-1133">Transmembrane helix</keyword>
<reference evidence="3 4" key="1">
    <citation type="submission" date="2019-03" db="EMBL/GenBank/DDBJ databases">
        <title>Genomic Encyclopedia of Type Strains, Phase III (KMG-III): the genomes of soil and plant-associated and newly described type strains.</title>
        <authorList>
            <person name="Whitman W."/>
        </authorList>
    </citation>
    <scope>NUCLEOTIDE SEQUENCE [LARGE SCALE GENOMIC DNA]</scope>
    <source>
        <strain evidence="3 4">CGMCC 1.12801</strain>
    </source>
</reference>
<dbReference type="InterPro" id="IPR003675">
    <property type="entry name" value="Rce1/LyrA-like_dom"/>
</dbReference>
<name>A0A4R7D235_9SPHI</name>
<protein>
    <recommendedName>
        <fullName evidence="2">CAAX prenyl protease 2/Lysostaphin resistance protein A-like domain-containing protein</fullName>
    </recommendedName>
</protein>